<organism evidence="8 9">
    <name type="scientific">Amycolatopsis sulphurea</name>
    <dbReference type="NCBI Taxonomy" id="76022"/>
    <lineage>
        <taxon>Bacteria</taxon>
        <taxon>Bacillati</taxon>
        <taxon>Actinomycetota</taxon>
        <taxon>Actinomycetes</taxon>
        <taxon>Pseudonocardiales</taxon>
        <taxon>Pseudonocardiaceae</taxon>
        <taxon>Amycolatopsis</taxon>
    </lineage>
</organism>
<keyword evidence="9" id="KW-1185">Reference proteome</keyword>
<comment type="caution">
    <text evidence="8">The sequence shown here is derived from an EMBL/GenBank/DDBJ whole genome shotgun (WGS) entry which is preliminary data.</text>
</comment>
<dbReference type="InterPro" id="IPR023849">
    <property type="entry name" value="TQXA_dom"/>
</dbReference>
<keyword evidence="5" id="KW-0812">Transmembrane</keyword>
<keyword evidence="2" id="KW-0964">Secreted</keyword>
<keyword evidence="3 6" id="KW-0732">Signal</keyword>
<reference evidence="8 9" key="1">
    <citation type="submission" date="2017-10" db="EMBL/GenBank/DDBJ databases">
        <title>Sequencing the genomes of 1000 actinobacteria strains.</title>
        <authorList>
            <person name="Klenk H.-P."/>
        </authorList>
    </citation>
    <scope>NUCLEOTIDE SEQUENCE [LARGE SCALE GENOMIC DNA]</scope>
    <source>
        <strain evidence="8 9">DSM 46092</strain>
    </source>
</reference>
<proteinExistence type="predicted"/>
<keyword evidence="1" id="KW-0134">Cell wall</keyword>
<dbReference type="Proteomes" id="UP000243542">
    <property type="component" value="Unassembled WGS sequence"/>
</dbReference>
<protein>
    <submittedName>
        <fullName evidence="8">LPXTG-motif cell wall-anchored protein/TQXA domain-containing protein</fullName>
    </submittedName>
</protein>
<dbReference type="InterPro" id="IPR013552">
    <property type="entry name" value="Thioester_dom"/>
</dbReference>
<keyword evidence="4" id="KW-0572">Peptidoglycan-anchor</keyword>
<dbReference type="NCBIfam" id="TIGR01167">
    <property type="entry name" value="LPXTG_anchor"/>
    <property type="match status" value="1"/>
</dbReference>
<keyword evidence="5" id="KW-0472">Membrane</keyword>
<dbReference type="PROSITE" id="PS50847">
    <property type="entry name" value="GRAM_POS_ANCHORING"/>
    <property type="match status" value="1"/>
</dbReference>
<dbReference type="EMBL" id="PDJK01000002">
    <property type="protein sequence ID" value="PFG49354.1"/>
    <property type="molecule type" value="Genomic_DNA"/>
</dbReference>
<dbReference type="AlphaFoldDB" id="A0A2A9FDC3"/>
<dbReference type="Gene3D" id="1.10.150.480">
    <property type="match status" value="1"/>
</dbReference>
<dbReference type="InterPro" id="IPR019931">
    <property type="entry name" value="LPXTG_anchor"/>
</dbReference>
<sequence>MHNRSGLVRGGLAVVSAAVALLVTSPAAGAETAQAQSGAATGTVVRGGQIGYNVNIGAPGGTGTTLFNLKLADGGLLKMYCVQVEVSTKSGDEVVEHSWGDYPDPKSPFRKNNDKVNWVLQHGYPTTTEDNLAKAVEDGGVQLHGGLSAIEALTATQAAVWHFSDAKDLDAENPLVDGPADDAADVLAVYRYLTGKGNTGIGEQPKPALTLTPAKANGAAGDKIGPFTLSTTGQITDLTTKLPEGVTLVDADGKAVKTGDLKDGSKLYLQVGKDAKPGSAELAVKAAGRIQTGRLFVAKDYDRHPTQSLIVAQTQKSTVEAKASGSWTEAPVTVTTTPVVPTSEVPAGGGGGQTPLANTGVNAAWPIGIGAALVIVGGGMLLLVRRRRSNA</sequence>
<evidence type="ECO:0000256" key="5">
    <source>
        <dbReference type="SAM" id="Phobius"/>
    </source>
</evidence>
<accession>A0A2A9FDC3</accession>
<gene>
    <name evidence="8" type="ORF">ATK36_4505</name>
</gene>
<feature type="signal peptide" evidence="6">
    <location>
        <begin position="1"/>
        <end position="30"/>
    </location>
</feature>
<dbReference type="Pfam" id="PF08341">
    <property type="entry name" value="TED"/>
    <property type="match status" value="1"/>
</dbReference>
<evidence type="ECO:0000256" key="6">
    <source>
        <dbReference type="SAM" id="SignalP"/>
    </source>
</evidence>
<keyword evidence="5" id="KW-1133">Transmembrane helix</keyword>
<feature type="domain" description="Gram-positive cocci surface proteins LPxTG" evidence="7">
    <location>
        <begin position="356"/>
        <end position="391"/>
    </location>
</feature>
<name>A0A2A9FDC3_9PSEU</name>
<evidence type="ECO:0000313" key="9">
    <source>
        <dbReference type="Proteomes" id="UP000243542"/>
    </source>
</evidence>
<evidence type="ECO:0000256" key="3">
    <source>
        <dbReference type="ARBA" id="ARBA00022729"/>
    </source>
</evidence>
<feature type="chain" id="PRO_5038369904" evidence="6">
    <location>
        <begin position="31"/>
        <end position="391"/>
    </location>
</feature>
<dbReference type="RefSeq" id="WP_098515092.1">
    <property type="nucleotide sequence ID" value="NZ_JBIAKZ010000018.1"/>
</dbReference>
<evidence type="ECO:0000259" key="7">
    <source>
        <dbReference type="PROSITE" id="PS50847"/>
    </source>
</evidence>
<evidence type="ECO:0000313" key="8">
    <source>
        <dbReference type="EMBL" id="PFG49354.1"/>
    </source>
</evidence>
<feature type="transmembrane region" description="Helical" evidence="5">
    <location>
        <begin position="363"/>
        <end position="384"/>
    </location>
</feature>
<evidence type="ECO:0000256" key="4">
    <source>
        <dbReference type="ARBA" id="ARBA00023088"/>
    </source>
</evidence>
<evidence type="ECO:0000256" key="2">
    <source>
        <dbReference type="ARBA" id="ARBA00022525"/>
    </source>
</evidence>
<dbReference type="NCBIfam" id="TIGR03934">
    <property type="entry name" value="TQXA_dom"/>
    <property type="match status" value="1"/>
</dbReference>
<evidence type="ECO:0000256" key="1">
    <source>
        <dbReference type="ARBA" id="ARBA00022512"/>
    </source>
</evidence>